<keyword evidence="5" id="KW-0521">NADP</keyword>
<proteinExistence type="inferred from homology"/>
<accession>A0A916NJI2</accession>
<comment type="cofactor">
    <cofactor evidence="1">
        <name>FMN</name>
        <dbReference type="ChEBI" id="CHEBI:58210"/>
    </cofactor>
</comment>
<comment type="similarity">
    <text evidence="2">Belongs to the nitroreductase family.</text>
</comment>
<dbReference type="InterPro" id="IPR029479">
    <property type="entry name" value="Nitroreductase"/>
</dbReference>
<dbReference type="EMBL" id="OU015584">
    <property type="protein sequence ID" value="CAG5086865.1"/>
    <property type="molecule type" value="Genomic_DNA"/>
</dbReference>
<dbReference type="RefSeq" id="WP_258543497.1">
    <property type="nucleotide sequence ID" value="NZ_OU015584.1"/>
</dbReference>
<dbReference type="SUPFAM" id="SSF55469">
    <property type="entry name" value="FMN-dependent nitroreductase-like"/>
    <property type="match status" value="1"/>
</dbReference>
<dbReference type="GO" id="GO:0016491">
    <property type="term" value="F:oxidoreductase activity"/>
    <property type="evidence" value="ECO:0007669"/>
    <property type="project" value="UniProtKB-KW"/>
</dbReference>
<dbReference type="PANTHER" id="PTHR43673:SF2">
    <property type="entry name" value="NITROREDUCTASE"/>
    <property type="match status" value="1"/>
</dbReference>
<dbReference type="KEGG" id="ptan:CRYO30217_03312"/>
<dbReference type="PANTHER" id="PTHR43673">
    <property type="entry name" value="NAD(P)H NITROREDUCTASE YDGI-RELATED"/>
    <property type="match status" value="1"/>
</dbReference>
<evidence type="ECO:0000256" key="6">
    <source>
        <dbReference type="ARBA" id="ARBA00023002"/>
    </source>
</evidence>
<gene>
    <name evidence="8" type="primary">yfkO</name>
    <name evidence="8" type="ORF">CRYO30217_03312</name>
</gene>
<organism evidence="8 9">
    <name type="scientific">Parvicella tangerina</name>
    <dbReference type="NCBI Taxonomy" id="2829795"/>
    <lineage>
        <taxon>Bacteria</taxon>
        <taxon>Pseudomonadati</taxon>
        <taxon>Bacteroidota</taxon>
        <taxon>Flavobacteriia</taxon>
        <taxon>Flavobacteriales</taxon>
        <taxon>Parvicellaceae</taxon>
        <taxon>Parvicella</taxon>
    </lineage>
</organism>
<evidence type="ECO:0000256" key="3">
    <source>
        <dbReference type="ARBA" id="ARBA00022630"/>
    </source>
</evidence>
<evidence type="ECO:0000256" key="4">
    <source>
        <dbReference type="ARBA" id="ARBA00022643"/>
    </source>
</evidence>
<evidence type="ECO:0000256" key="2">
    <source>
        <dbReference type="ARBA" id="ARBA00007118"/>
    </source>
</evidence>
<dbReference type="Pfam" id="PF00881">
    <property type="entry name" value="Nitroreductase"/>
    <property type="match status" value="1"/>
</dbReference>
<protein>
    <submittedName>
        <fullName evidence="8">NAD(P)H nitroreductase YfkO</fullName>
        <ecNumber evidence="8">1.-.-.-</ecNumber>
    </submittedName>
</protein>
<dbReference type="AlphaFoldDB" id="A0A916NJI2"/>
<evidence type="ECO:0000313" key="8">
    <source>
        <dbReference type="EMBL" id="CAG5086865.1"/>
    </source>
</evidence>
<dbReference type="InterPro" id="IPR033878">
    <property type="entry name" value="NfsB-like"/>
</dbReference>
<evidence type="ECO:0000313" key="9">
    <source>
        <dbReference type="Proteomes" id="UP000683507"/>
    </source>
</evidence>
<evidence type="ECO:0000259" key="7">
    <source>
        <dbReference type="Pfam" id="PF00881"/>
    </source>
</evidence>
<evidence type="ECO:0000256" key="5">
    <source>
        <dbReference type="ARBA" id="ARBA00022857"/>
    </source>
</evidence>
<feature type="domain" description="Nitroreductase" evidence="7">
    <location>
        <begin position="7"/>
        <end position="186"/>
    </location>
</feature>
<keyword evidence="6 8" id="KW-0560">Oxidoreductase</keyword>
<name>A0A916NJI2_9FLAO</name>
<dbReference type="EC" id="1.-.-.-" evidence="8"/>
<reference evidence="8" key="1">
    <citation type="submission" date="2021-04" db="EMBL/GenBank/DDBJ databases">
        <authorList>
            <person name="Rodrigo-Torres L."/>
            <person name="Arahal R. D."/>
            <person name="Lucena T."/>
        </authorList>
    </citation>
    <scope>NUCLEOTIDE SEQUENCE</scope>
    <source>
        <strain evidence="8">AS29M-1</strain>
    </source>
</reference>
<dbReference type="Proteomes" id="UP000683507">
    <property type="component" value="Chromosome"/>
</dbReference>
<dbReference type="InterPro" id="IPR000415">
    <property type="entry name" value="Nitroreductase-like"/>
</dbReference>
<keyword evidence="4" id="KW-0288">FMN</keyword>
<keyword evidence="3" id="KW-0285">Flavoprotein</keyword>
<evidence type="ECO:0000256" key="1">
    <source>
        <dbReference type="ARBA" id="ARBA00001917"/>
    </source>
</evidence>
<sequence length="210" mass="24249">MNYLESLKWRYATKKFDAQKRIEPEVLDRIIEAGGLTATSLGLQAIKILRLEDENLREAILPHCFNQRQVVDASDLLILCVDTDIDQNKIDAYINLVAKTRNQHIDDLQGFKKMISGYLSSFESRKPMQEWLARQSYITLGTLLTACAMERLDSCPMEGFRPKEVAKVLQLEEEGLFPILLLPVGYRADNDRNQHLRKVRKPLDEFLLVR</sequence>
<dbReference type="Gene3D" id="3.40.109.10">
    <property type="entry name" value="NADH Oxidase"/>
    <property type="match status" value="1"/>
</dbReference>
<dbReference type="CDD" id="cd02149">
    <property type="entry name" value="NfsB-like"/>
    <property type="match status" value="1"/>
</dbReference>
<keyword evidence="9" id="KW-1185">Reference proteome</keyword>